<evidence type="ECO:0000256" key="8">
    <source>
        <dbReference type="SAM" id="MobiDB-lite"/>
    </source>
</evidence>
<keyword evidence="3" id="KW-0408">Iron</keyword>
<dbReference type="PRINTS" id="PR00040">
    <property type="entry name" value="HTHMERR"/>
</dbReference>
<dbReference type="InterPro" id="IPR010211">
    <property type="entry name" value="Redox-sen_tscrpt-act_SoxR"/>
</dbReference>
<evidence type="ECO:0000256" key="3">
    <source>
        <dbReference type="ARBA" id="ARBA00023004"/>
    </source>
</evidence>
<dbReference type="NCBIfam" id="TIGR01950">
    <property type="entry name" value="SoxR"/>
    <property type="match status" value="1"/>
</dbReference>
<evidence type="ECO:0000256" key="6">
    <source>
        <dbReference type="ARBA" id="ARBA00023125"/>
    </source>
</evidence>
<dbReference type="PANTHER" id="PTHR30204">
    <property type="entry name" value="REDOX-CYCLING DRUG-SENSING TRANSCRIPTIONAL ACTIVATOR SOXR"/>
    <property type="match status" value="1"/>
</dbReference>
<dbReference type="PROSITE" id="PS00552">
    <property type="entry name" value="HTH_MERR_1"/>
    <property type="match status" value="1"/>
</dbReference>
<dbReference type="Pfam" id="PF00376">
    <property type="entry name" value="MerR"/>
    <property type="match status" value="1"/>
</dbReference>
<evidence type="ECO:0000256" key="5">
    <source>
        <dbReference type="ARBA" id="ARBA00023015"/>
    </source>
</evidence>
<dbReference type="GO" id="GO:0003677">
    <property type="term" value="F:DNA binding"/>
    <property type="evidence" value="ECO:0007669"/>
    <property type="project" value="UniProtKB-KW"/>
</dbReference>
<keyword evidence="4" id="KW-0411">Iron-sulfur</keyword>
<gene>
    <name evidence="10" type="ORF">NRB56_54430</name>
</gene>
<evidence type="ECO:0000259" key="9">
    <source>
        <dbReference type="PROSITE" id="PS50937"/>
    </source>
</evidence>
<dbReference type="InterPro" id="IPR000551">
    <property type="entry name" value="MerR-type_HTH_dom"/>
</dbReference>
<dbReference type="Proteomes" id="UP000431401">
    <property type="component" value="Unassembled WGS sequence"/>
</dbReference>
<feature type="region of interest" description="Disordered" evidence="8">
    <location>
        <begin position="160"/>
        <end position="202"/>
    </location>
</feature>
<protein>
    <recommendedName>
        <fullName evidence="9">HTH merR-type domain-containing protein</fullName>
    </recommendedName>
</protein>
<proteinExistence type="predicted"/>
<accession>A0A7K0DVP2</accession>
<keyword evidence="1" id="KW-0001">2Fe-2S</keyword>
<evidence type="ECO:0000256" key="1">
    <source>
        <dbReference type="ARBA" id="ARBA00022714"/>
    </source>
</evidence>
<dbReference type="AlphaFoldDB" id="A0A7K0DVP2"/>
<dbReference type="SUPFAM" id="SSF46955">
    <property type="entry name" value="Putative DNA-binding domain"/>
    <property type="match status" value="1"/>
</dbReference>
<keyword evidence="11" id="KW-1185">Reference proteome</keyword>
<name>A0A7K0DVP2_9NOCA</name>
<evidence type="ECO:0000313" key="11">
    <source>
        <dbReference type="Proteomes" id="UP000431401"/>
    </source>
</evidence>
<keyword evidence="5" id="KW-0805">Transcription regulation</keyword>
<reference evidence="10 11" key="1">
    <citation type="submission" date="2019-10" db="EMBL/GenBank/DDBJ databases">
        <title>Nocardia macrotermitis sp. nov. and Nocardia aurantia sp. nov., isolated from the gut of fungus growing-termite Macrotermes natalensis.</title>
        <authorList>
            <person name="Benndorf R."/>
            <person name="Schwitalla J."/>
            <person name="Martin K."/>
            <person name="De Beer W."/>
            <person name="Kaster A.-K."/>
            <person name="Vollmers J."/>
            <person name="Poulsen M."/>
            <person name="Beemelmanns C."/>
        </authorList>
    </citation>
    <scope>NUCLEOTIDE SEQUENCE [LARGE SCALE GENOMIC DNA]</scope>
    <source>
        <strain evidence="10 11">RB56</strain>
    </source>
</reference>
<feature type="compositionally biased region" description="Pro residues" evidence="8">
    <location>
        <begin position="169"/>
        <end position="181"/>
    </location>
</feature>
<dbReference type="GO" id="GO:0003700">
    <property type="term" value="F:DNA-binding transcription factor activity"/>
    <property type="evidence" value="ECO:0007669"/>
    <property type="project" value="InterPro"/>
</dbReference>
<dbReference type="InterPro" id="IPR009061">
    <property type="entry name" value="DNA-bd_dom_put_sf"/>
</dbReference>
<dbReference type="InterPro" id="IPR015358">
    <property type="entry name" value="Tscrpt_reg_MerR_DNA-bd"/>
</dbReference>
<dbReference type="GO" id="GO:0046872">
    <property type="term" value="F:metal ion binding"/>
    <property type="evidence" value="ECO:0007669"/>
    <property type="project" value="UniProtKB-KW"/>
</dbReference>
<evidence type="ECO:0000256" key="7">
    <source>
        <dbReference type="ARBA" id="ARBA00023163"/>
    </source>
</evidence>
<keyword evidence="7" id="KW-0804">Transcription</keyword>
<sequence>MTPPQPWQAKELTPGQLSERSGVAVSALHFYEREGLITSRRTSGNQRRYARETLRRVAFIRISQRVGIPLAEIRKALETLPEGRTPNRKDWERLSTTWQEDLDQRIEQLIRLRDSLTGCIGCGCLSLGSCRLVNPHDHLGDEGPGARVLDVNINCAKPSGCEPHENEQPPYPLADPEPKPCTPDHAADQCRADPLPTAGSRP</sequence>
<dbReference type="SMART" id="SM00422">
    <property type="entry name" value="HTH_MERR"/>
    <property type="match status" value="1"/>
</dbReference>
<evidence type="ECO:0000256" key="2">
    <source>
        <dbReference type="ARBA" id="ARBA00022723"/>
    </source>
</evidence>
<evidence type="ECO:0000313" key="10">
    <source>
        <dbReference type="EMBL" id="MQY29849.1"/>
    </source>
</evidence>
<dbReference type="PANTHER" id="PTHR30204:SF0">
    <property type="entry name" value="REDOX-SENSITIVE TRANSCRIPTIONAL ACTIVATOR SOXR"/>
    <property type="match status" value="1"/>
</dbReference>
<dbReference type="GO" id="GO:0006979">
    <property type="term" value="P:response to oxidative stress"/>
    <property type="evidence" value="ECO:0007669"/>
    <property type="project" value="InterPro"/>
</dbReference>
<organism evidence="10 11">
    <name type="scientific">Nocardia aurantia</name>
    <dbReference type="NCBI Taxonomy" id="2585199"/>
    <lineage>
        <taxon>Bacteria</taxon>
        <taxon>Bacillati</taxon>
        <taxon>Actinomycetota</taxon>
        <taxon>Actinomycetes</taxon>
        <taxon>Mycobacteriales</taxon>
        <taxon>Nocardiaceae</taxon>
        <taxon>Nocardia</taxon>
    </lineage>
</organism>
<keyword evidence="2" id="KW-0479">Metal-binding</keyword>
<keyword evidence="6" id="KW-0238">DNA-binding</keyword>
<dbReference type="Pfam" id="PF09278">
    <property type="entry name" value="MerR-DNA-bind"/>
    <property type="match status" value="1"/>
</dbReference>
<dbReference type="GO" id="GO:0051537">
    <property type="term" value="F:2 iron, 2 sulfur cluster binding"/>
    <property type="evidence" value="ECO:0007669"/>
    <property type="project" value="UniProtKB-KW"/>
</dbReference>
<comment type="caution">
    <text evidence="10">The sequence shown here is derived from an EMBL/GenBank/DDBJ whole genome shotgun (WGS) entry which is preliminary data.</text>
</comment>
<dbReference type="Gene3D" id="1.10.1660.10">
    <property type="match status" value="1"/>
</dbReference>
<dbReference type="InterPro" id="IPR047057">
    <property type="entry name" value="MerR_fam"/>
</dbReference>
<evidence type="ECO:0000256" key="4">
    <source>
        <dbReference type="ARBA" id="ARBA00023014"/>
    </source>
</evidence>
<dbReference type="CDD" id="cd01110">
    <property type="entry name" value="HTH_SoxR"/>
    <property type="match status" value="1"/>
</dbReference>
<dbReference type="PROSITE" id="PS50937">
    <property type="entry name" value="HTH_MERR_2"/>
    <property type="match status" value="1"/>
</dbReference>
<feature type="domain" description="HTH merR-type" evidence="9">
    <location>
        <begin position="11"/>
        <end position="79"/>
    </location>
</feature>
<dbReference type="EMBL" id="WEGI01000012">
    <property type="protein sequence ID" value="MQY29849.1"/>
    <property type="molecule type" value="Genomic_DNA"/>
</dbReference>